<gene>
    <name evidence="1" type="ORF">FHU41_002392</name>
</gene>
<keyword evidence="2" id="KW-1185">Reference proteome</keyword>
<evidence type="ECO:0000313" key="2">
    <source>
        <dbReference type="Proteomes" id="UP000521748"/>
    </source>
</evidence>
<reference evidence="1 2" key="1">
    <citation type="submission" date="2020-07" db="EMBL/GenBank/DDBJ databases">
        <title>Sequencing the genomes of 1000 actinobacteria strains.</title>
        <authorList>
            <person name="Klenk H.-P."/>
        </authorList>
    </citation>
    <scope>NUCLEOTIDE SEQUENCE [LARGE SCALE GENOMIC DNA]</scope>
    <source>
        <strain evidence="1 2">DSM 102047</strain>
    </source>
</reference>
<name>A0A7Y9S999_9MICC</name>
<accession>A0A7Y9S999</accession>
<dbReference type="RefSeq" id="WP_179389841.1">
    <property type="nucleotide sequence ID" value="NZ_JACBYQ010000002.1"/>
</dbReference>
<proteinExistence type="predicted"/>
<evidence type="ECO:0000313" key="1">
    <source>
        <dbReference type="EMBL" id="NYE96142.1"/>
    </source>
</evidence>
<sequence>MTEATTQAPAVIPAASNEALAGHNRISTAALNSVAQAAAAESFGVQVNEVRVSFSDAAGRLAISLATPIAVPSLTALAVAHDEAAAARLAESGGSIWLRTIAAKKDVLDKVGYLTGSDVARVDIRITGVRLPQQSRAYENPVQPDAAPARRVQ</sequence>
<dbReference type="EMBL" id="JACBYQ010000002">
    <property type="protein sequence ID" value="NYE96142.1"/>
    <property type="molecule type" value="Genomic_DNA"/>
</dbReference>
<protein>
    <submittedName>
        <fullName evidence="1">Putative alkaline shock family protein YloU</fullName>
    </submittedName>
</protein>
<comment type="caution">
    <text evidence="1">The sequence shown here is derived from an EMBL/GenBank/DDBJ whole genome shotgun (WGS) entry which is preliminary data.</text>
</comment>
<dbReference type="AlphaFoldDB" id="A0A7Y9S999"/>
<dbReference type="Proteomes" id="UP000521748">
    <property type="component" value="Unassembled WGS sequence"/>
</dbReference>
<organism evidence="1 2">
    <name type="scientific">Psychromicrobium silvestre</name>
    <dbReference type="NCBI Taxonomy" id="1645614"/>
    <lineage>
        <taxon>Bacteria</taxon>
        <taxon>Bacillati</taxon>
        <taxon>Actinomycetota</taxon>
        <taxon>Actinomycetes</taxon>
        <taxon>Micrococcales</taxon>
        <taxon>Micrococcaceae</taxon>
        <taxon>Psychromicrobium</taxon>
    </lineage>
</organism>